<reference evidence="2 3" key="1">
    <citation type="submission" date="2016-11" db="EMBL/GenBank/DDBJ databases">
        <authorList>
            <person name="Jaros S."/>
            <person name="Januszkiewicz K."/>
            <person name="Wedrychowicz H."/>
        </authorList>
    </citation>
    <scope>NUCLEOTIDE SEQUENCE [LARGE SCALE GENOMIC DNA]</scope>
    <source>
        <strain evidence="2 3">DSM 26897</strain>
    </source>
</reference>
<dbReference type="InterPro" id="IPR023696">
    <property type="entry name" value="Ureohydrolase_dom_sf"/>
</dbReference>
<evidence type="ECO:0000313" key="3">
    <source>
        <dbReference type="Proteomes" id="UP000184368"/>
    </source>
</evidence>
<dbReference type="SUPFAM" id="SSF52768">
    <property type="entry name" value="Arginase/deacetylase"/>
    <property type="match status" value="1"/>
</dbReference>
<dbReference type="STRING" id="1302690.BUE76_12805"/>
<dbReference type="GO" id="GO:0016813">
    <property type="term" value="F:hydrolase activity, acting on carbon-nitrogen (but not peptide) bonds, in linear amidines"/>
    <property type="evidence" value="ECO:0007669"/>
    <property type="project" value="UniProtKB-ARBA"/>
</dbReference>
<sequence>MNLTHFKFYGKEEVLQQTRLRKFETKLGEVVQTMQPGISVQKELDQSTAGYVVFGIPEDIGIKANLGSATSRGAWNAFLDAFLNTQSNDFLEGEEVLLLGHFDFTEVEELVEQMALNADEKTGAYRHAVNSIDDAVEGLVKLIVASDKIPIVIGGGHNNAYPCIKGAAKGLAQTGQVAIPQINAINLDAHSGYAPTEGRHSGNAFRYAEEDGYLEKYCVVGIQEACLPQNVWMDIVNNPFTDCITFEDIYVRNKRSFVAAVEHAIDFTDDTHVGIELDMNILQQVEGINGITAMHARQYLNLCGRAAKVAYLHIAEGAGPQTTASVGQLTAYLVSDFVKAVEEIRD</sequence>
<dbReference type="Gene3D" id="3.40.800.10">
    <property type="entry name" value="Ureohydrolase domain"/>
    <property type="match status" value="1"/>
</dbReference>
<dbReference type="PROSITE" id="PS51409">
    <property type="entry name" value="ARGINASE_2"/>
    <property type="match status" value="1"/>
</dbReference>
<accession>A0A1M4V9A0</accession>
<dbReference type="AlphaFoldDB" id="A0A1M4V9A0"/>
<dbReference type="EMBL" id="FQUO01000002">
    <property type="protein sequence ID" value="SHE65470.1"/>
    <property type="molecule type" value="Genomic_DNA"/>
</dbReference>
<gene>
    <name evidence="2" type="ORF">SAMN05444008_102181</name>
</gene>
<dbReference type="InterPro" id="IPR006035">
    <property type="entry name" value="Ureohydrolase"/>
</dbReference>
<keyword evidence="3" id="KW-1185">Reference proteome</keyword>
<protein>
    <submittedName>
        <fullName evidence="2">Formiminoglutamase</fullName>
    </submittedName>
</protein>
<evidence type="ECO:0000256" key="1">
    <source>
        <dbReference type="PROSITE-ProRule" id="PRU00742"/>
    </source>
</evidence>
<proteinExistence type="inferred from homology"/>
<dbReference type="RefSeq" id="WP_073039837.1">
    <property type="nucleotide sequence ID" value="NZ_FQUO01000002.1"/>
</dbReference>
<comment type="similarity">
    <text evidence="1">Belongs to the arginase family.</text>
</comment>
<organism evidence="2 3">
    <name type="scientific">Cnuella takakiae</name>
    <dbReference type="NCBI Taxonomy" id="1302690"/>
    <lineage>
        <taxon>Bacteria</taxon>
        <taxon>Pseudomonadati</taxon>
        <taxon>Bacteroidota</taxon>
        <taxon>Chitinophagia</taxon>
        <taxon>Chitinophagales</taxon>
        <taxon>Chitinophagaceae</taxon>
        <taxon>Cnuella</taxon>
    </lineage>
</organism>
<evidence type="ECO:0000313" key="2">
    <source>
        <dbReference type="EMBL" id="SHE65470.1"/>
    </source>
</evidence>
<name>A0A1M4V9A0_9BACT</name>
<dbReference type="Pfam" id="PF00491">
    <property type="entry name" value="Arginase"/>
    <property type="match status" value="1"/>
</dbReference>
<dbReference type="GO" id="GO:0046872">
    <property type="term" value="F:metal ion binding"/>
    <property type="evidence" value="ECO:0007669"/>
    <property type="project" value="InterPro"/>
</dbReference>
<dbReference type="OrthoDB" id="9788689at2"/>
<dbReference type="Proteomes" id="UP000184368">
    <property type="component" value="Unassembled WGS sequence"/>
</dbReference>